<evidence type="ECO:0000313" key="1">
    <source>
        <dbReference type="EMBL" id="GAU25622.1"/>
    </source>
</evidence>
<dbReference type="Proteomes" id="UP000242715">
    <property type="component" value="Unassembled WGS sequence"/>
</dbReference>
<reference evidence="2" key="1">
    <citation type="journal article" date="2017" name="Front. Plant Sci.">
        <title>Climate Clever Clovers: New Paradigm to Reduce the Environmental Footprint of Ruminants by Breeding Low Methanogenic Forages Utilizing Haplotype Variation.</title>
        <authorList>
            <person name="Kaur P."/>
            <person name="Appels R."/>
            <person name="Bayer P.E."/>
            <person name="Keeble-Gagnere G."/>
            <person name="Wang J."/>
            <person name="Hirakawa H."/>
            <person name="Shirasawa K."/>
            <person name="Vercoe P."/>
            <person name="Stefanova K."/>
            <person name="Durmic Z."/>
            <person name="Nichols P."/>
            <person name="Revell C."/>
            <person name="Isobe S.N."/>
            <person name="Edwards D."/>
            <person name="Erskine W."/>
        </authorList>
    </citation>
    <scope>NUCLEOTIDE SEQUENCE [LARGE SCALE GENOMIC DNA]</scope>
    <source>
        <strain evidence="2">cv. Daliak</strain>
    </source>
</reference>
<protein>
    <submittedName>
        <fullName evidence="1">Uncharacterized protein</fullName>
    </submittedName>
</protein>
<dbReference type="AlphaFoldDB" id="A0A2Z6MK37"/>
<dbReference type="OrthoDB" id="442921at2759"/>
<organism evidence="1 2">
    <name type="scientific">Trifolium subterraneum</name>
    <name type="common">Subterranean clover</name>
    <dbReference type="NCBI Taxonomy" id="3900"/>
    <lineage>
        <taxon>Eukaryota</taxon>
        <taxon>Viridiplantae</taxon>
        <taxon>Streptophyta</taxon>
        <taxon>Embryophyta</taxon>
        <taxon>Tracheophyta</taxon>
        <taxon>Spermatophyta</taxon>
        <taxon>Magnoliopsida</taxon>
        <taxon>eudicotyledons</taxon>
        <taxon>Gunneridae</taxon>
        <taxon>Pentapetalae</taxon>
        <taxon>rosids</taxon>
        <taxon>fabids</taxon>
        <taxon>Fabales</taxon>
        <taxon>Fabaceae</taxon>
        <taxon>Papilionoideae</taxon>
        <taxon>50 kb inversion clade</taxon>
        <taxon>NPAAA clade</taxon>
        <taxon>Hologalegina</taxon>
        <taxon>IRL clade</taxon>
        <taxon>Trifolieae</taxon>
        <taxon>Trifolium</taxon>
    </lineage>
</organism>
<accession>A0A2Z6MK37</accession>
<name>A0A2Z6MK37_TRISU</name>
<evidence type="ECO:0000313" key="2">
    <source>
        <dbReference type="Proteomes" id="UP000242715"/>
    </source>
</evidence>
<proteinExistence type="predicted"/>
<keyword evidence="2" id="KW-1185">Reference proteome</keyword>
<dbReference type="EMBL" id="DF973316">
    <property type="protein sequence ID" value="GAU25622.1"/>
    <property type="molecule type" value="Genomic_DNA"/>
</dbReference>
<gene>
    <name evidence="1" type="ORF">TSUD_49740</name>
</gene>
<sequence>MKPKNSNPCLIRVAFNPTSYASTVENGNEKKTNVEVVPVTSVVDLEDDDWLPSPPKVTSRGFNFEEFEVENILLIKTILSSELY</sequence>